<name>A0ABP4UMI1_9ACTN</name>
<organism evidence="2 3">
    <name type="scientific">Streptomyces yatensis</name>
    <dbReference type="NCBI Taxonomy" id="155177"/>
    <lineage>
        <taxon>Bacteria</taxon>
        <taxon>Bacillati</taxon>
        <taxon>Actinomycetota</taxon>
        <taxon>Actinomycetes</taxon>
        <taxon>Kitasatosporales</taxon>
        <taxon>Streptomycetaceae</taxon>
        <taxon>Streptomyces</taxon>
        <taxon>Streptomyces violaceusniger group</taxon>
    </lineage>
</organism>
<accession>A0ABP4UMI1</accession>
<comment type="caution">
    <text evidence="2">The sequence shown here is derived from an EMBL/GenBank/DDBJ whole genome shotgun (WGS) entry which is preliminary data.</text>
</comment>
<feature type="domain" description="N-acetyltransferase" evidence="1">
    <location>
        <begin position="1"/>
        <end position="211"/>
    </location>
</feature>
<dbReference type="Gene3D" id="3.40.630.30">
    <property type="match status" value="1"/>
</dbReference>
<dbReference type="SUPFAM" id="SSF55729">
    <property type="entry name" value="Acyl-CoA N-acyltransferases (Nat)"/>
    <property type="match status" value="1"/>
</dbReference>
<evidence type="ECO:0000313" key="2">
    <source>
        <dbReference type="EMBL" id="GAA1708034.1"/>
    </source>
</evidence>
<dbReference type="InterPro" id="IPR000182">
    <property type="entry name" value="GNAT_dom"/>
</dbReference>
<keyword evidence="3" id="KW-1185">Reference proteome</keyword>
<dbReference type="PROSITE" id="PS51186">
    <property type="entry name" value="GNAT"/>
    <property type="match status" value="1"/>
</dbReference>
<evidence type="ECO:0000313" key="3">
    <source>
        <dbReference type="Proteomes" id="UP001499947"/>
    </source>
</evidence>
<proteinExistence type="predicted"/>
<dbReference type="RefSeq" id="WP_211122384.1">
    <property type="nucleotide sequence ID" value="NZ_BAAALR010000063.1"/>
</dbReference>
<reference evidence="3" key="1">
    <citation type="journal article" date="2019" name="Int. J. Syst. Evol. Microbiol.">
        <title>The Global Catalogue of Microorganisms (GCM) 10K type strain sequencing project: providing services to taxonomists for standard genome sequencing and annotation.</title>
        <authorList>
            <consortium name="The Broad Institute Genomics Platform"/>
            <consortium name="The Broad Institute Genome Sequencing Center for Infectious Disease"/>
            <person name="Wu L."/>
            <person name="Ma J."/>
        </authorList>
    </citation>
    <scope>NUCLEOTIDE SEQUENCE [LARGE SCALE GENOMIC DNA]</scope>
    <source>
        <strain evidence="3">JCM 13244</strain>
    </source>
</reference>
<dbReference type="Pfam" id="PF00583">
    <property type="entry name" value="Acetyltransf_1"/>
    <property type="match status" value="1"/>
</dbReference>
<dbReference type="Proteomes" id="UP001499947">
    <property type="component" value="Unassembled WGS sequence"/>
</dbReference>
<dbReference type="EMBL" id="BAAALR010000063">
    <property type="protein sequence ID" value="GAA1708034.1"/>
    <property type="molecule type" value="Genomic_DNA"/>
</dbReference>
<protein>
    <recommendedName>
        <fullName evidence="1">N-acetyltransferase domain-containing protein</fullName>
    </recommendedName>
</protein>
<evidence type="ECO:0000259" key="1">
    <source>
        <dbReference type="PROSITE" id="PS51186"/>
    </source>
</evidence>
<gene>
    <name evidence="2" type="ORF">GCM10009680_56040</name>
</gene>
<sequence>MAHEDLPFVVDEHRAHFPDGFFARLGPRFLTAYTATYLATPCARAYIAETGGQPTGFLVGVIDPAAHRGQLVRKHGTRLALRACAALSLRPLLALHFLRTRLSRYCRKLLPARYARGKEEPGPARRDGATAVLSHVAVNSRARSLRLGSALIERFIQDAAAAGCARVSLVTAAGPDGAGRYYERLGWRFAGSTRTPDGRLFLTYEYALYTPFPDDPRLRYFQGPAQ</sequence>
<dbReference type="CDD" id="cd04301">
    <property type="entry name" value="NAT_SF"/>
    <property type="match status" value="1"/>
</dbReference>
<dbReference type="InterPro" id="IPR016181">
    <property type="entry name" value="Acyl_CoA_acyltransferase"/>
</dbReference>